<dbReference type="OrthoDB" id="3291999at2759"/>
<keyword evidence="2" id="KW-1185">Reference proteome</keyword>
<reference evidence="1 2" key="1">
    <citation type="submission" date="2015-04" db="EMBL/GenBank/DDBJ databases">
        <title>Complete genome sequence of Schizopora paradoxa KUC8140, a cosmopolitan wood degrader in East Asia.</title>
        <authorList>
            <consortium name="DOE Joint Genome Institute"/>
            <person name="Min B."/>
            <person name="Park H."/>
            <person name="Jang Y."/>
            <person name="Kim J.-J."/>
            <person name="Kim K.H."/>
            <person name="Pangilinan J."/>
            <person name="Lipzen A."/>
            <person name="Riley R."/>
            <person name="Grigoriev I.V."/>
            <person name="Spatafora J.W."/>
            <person name="Choi I.-G."/>
        </authorList>
    </citation>
    <scope>NUCLEOTIDE SEQUENCE [LARGE SCALE GENOMIC DNA]</scope>
    <source>
        <strain evidence="1 2">KUC8140</strain>
    </source>
</reference>
<evidence type="ECO:0000313" key="1">
    <source>
        <dbReference type="EMBL" id="KLO17828.1"/>
    </source>
</evidence>
<accession>A0A0H2S816</accession>
<evidence type="ECO:0000313" key="2">
    <source>
        <dbReference type="Proteomes" id="UP000053477"/>
    </source>
</evidence>
<sequence>MNPTNPTFCFDSKLQTHFQCNNTSDALLARLLLTDGVEDTILDLFLSVVNDPNFNPKDVTFKHSGDVHRLVGEQIKKNTDSLGNRSLQHGMINVTAGLPSIVLDGVIDVLKGELEDTVLALRSKDGVAFTSINPPFACFGFVDDEHRAISICHRTLSKCCVVHTSWLSRARRALGCFLISPINSKADTVLLPGFVRSPLYSTWTRQVELKVTVTDQAKRLTYLTSLFSRMPSVTFLQLNFTEHNHRPSLKKLRELSGEQTQIVFEAICSLLELEQLVLVMENDSFPHEFFRISLPKLKRIFISGTYAGRFLAADPLANPFLKEFVPRNPSLQHITIASINHSFSPPADPFTFQHISWSRMNNSAGFLLDAIGINLDEDQDTEPSDVHRPLLSRVRYLRVCGSRGRGTSAYVCAATSASSISLCLHGASLATVSLALHSLCDSVECVQLVLAPIYDGGSNDSITELPLLDVPLANAVTRKAANHACRLRRVVLAFLPTTSYRVRIIKSAELHIWLPQSKAWCEKLGVLLESTVVTPNDTL</sequence>
<organism evidence="1 2">
    <name type="scientific">Schizopora paradoxa</name>
    <dbReference type="NCBI Taxonomy" id="27342"/>
    <lineage>
        <taxon>Eukaryota</taxon>
        <taxon>Fungi</taxon>
        <taxon>Dikarya</taxon>
        <taxon>Basidiomycota</taxon>
        <taxon>Agaricomycotina</taxon>
        <taxon>Agaricomycetes</taxon>
        <taxon>Hymenochaetales</taxon>
        <taxon>Schizoporaceae</taxon>
        <taxon>Schizopora</taxon>
    </lineage>
</organism>
<dbReference type="AlphaFoldDB" id="A0A0H2S816"/>
<dbReference type="EMBL" id="KQ085900">
    <property type="protein sequence ID" value="KLO17828.1"/>
    <property type="molecule type" value="Genomic_DNA"/>
</dbReference>
<dbReference type="Proteomes" id="UP000053477">
    <property type="component" value="Unassembled WGS sequence"/>
</dbReference>
<gene>
    <name evidence="1" type="ORF">SCHPADRAFT_993998</name>
</gene>
<name>A0A0H2S816_9AGAM</name>
<dbReference type="InParanoid" id="A0A0H2S816"/>
<protein>
    <submittedName>
        <fullName evidence="1">Uncharacterized protein</fullName>
    </submittedName>
</protein>
<proteinExistence type="predicted"/>